<keyword evidence="1" id="KW-0472">Membrane</keyword>
<keyword evidence="3" id="KW-1185">Reference proteome</keyword>
<organism evidence="2 3">
    <name type="scientific">Fusarium solani</name>
    <name type="common">Filamentous fungus</name>
    <dbReference type="NCBI Taxonomy" id="169388"/>
    <lineage>
        <taxon>Eukaryota</taxon>
        <taxon>Fungi</taxon>
        <taxon>Dikarya</taxon>
        <taxon>Ascomycota</taxon>
        <taxon>Pezizomycotina</taxon>
        <taxon>Sordariomycetes</taxon>
        <taxon>Hypocreomycetidae</taxon>
        <taxon>Hypocreales</taxon>
        <taxon>Nectriaceae</taxon>
        <taxon>Fusarium</taxon>
        <taxon>Fusarium solani species complex</taxon>
    </lineage>
</organism>
<protein>
    <recommendedName>
        <fullName evidence="4">Transmembrane protein</fullName>
    </recommendedName>
</protein>
<sequence length="202" mass="22105">MPVIDLPLFKVRCFGFTVAFLALEILILIVCLSTFQHPLVLALSSLMPLTTHVVAVSVAWTFYYAESGMPDEEAGTISSHQREHRSTLFAVACVGSAVVIFTILLLTLSTAGVLHPSLFTQGLLCLTISLQLHRNRPTGDHFAIIPHDFLVTRSSATDPPARSSISQPDTITRISSFQPLEPILDTTIVASISGNRETRRYT</sequence>
<evidence type="ECO:0000256" key="1">
    <source>
        <dbReference type="SAM" id="Phobius"/>
    </source>
</evidence>
<keyword evidence="1" id="KW-1133">Transmembrane helix</keyword>
<evidence type="ECO:0008006" key="4">
    <source>
        <dbReference type="Google" id="ProtNLM"/>
    </source>
</evidence>
<evidence type="ECO:0000313" key="3">
    <source>
        <dbReference type="Proteomes" id="UP000736672"/>
    </source>
</evidence>
<feature type="transmembrane region" description="Helical" evidence="1">
    <location>
        <begin position="12"/>
        <end position="35"/>
    </location>
</feature>
<name>A0A9P9K3X1_FUSSL</name>
<dbReference type="EMBL" id="JAGTJS010000014">
    <property type="protein sequence ID" value="KAH7248337.1"/>
    <property type="molecule type" value="Genomic_DNA"/>
</dbReference>
<proteinExistence type="predicted"/>
<comment type="caution">
    <text evidence="2">The sequence shown here is derived from an EMBL/GenBank/DDBJ whole genome shotgun (WGS) entry which is preliminary data.</text>
</comment>
<gene>
    <name evidence="2" type="ORF">B0J15DRAFT_468349</name>
</gene>
<keyword evidence="1" id="KW-0812">Transmembrane</keyword>
<evidence type="ECO:0000313" key="2">
    <source>
        <dbReference type="EMBL" id="KAH7248337.1"/>
    </source>
</evidence>
<feature type="transmembrane region" description="Helical" evidence="1">
    <location>
        <begin position="41"/>
        <end position="65"/>
    </location>
</feature>
<dbReference type="Proteomes" id="UP000736672">
    <property type="component" value="Unassembled WGS sequence"/>
</dbReference>
<dbReference type="AlphaFoldDB" id="A0A9P9K3X1"/>
<reference evidence="2" key="1">
    <citation type="journal article" date="2021" name="Nat. Commun.">
        <title>Genetic determinants of endophytism in the Arabidopsis root mycobiome.</title>
        <authorList>
            <person name="Mesny F."/>
            <person name="Miyauchi S."/>
            <person name="Thiergart T."/>
            <person name="Pickel B."/>
            <person name="Atanasova L."/>
            <person name="Karlsson M."/>
            <person name="Huettel B."/>
            <person name="Barry K.W."/>
            <person name="Haridas S."/>
            <person name="Chen C."/>
            <person name="Bauer D."/>
            <person name="Andreopoulos W."/>
            <person name="Pangilinan J."/>
            <person name="LaButti K."/>
            <person name="Riley R."/>
            <person name="Lipzen A."/>
            <person name="Clum A."/>
            <person name="Drula E."/>
            <person name="Henrissat B."/>
            <person name="Kohler A."/>
            <person name="Grigoriev I.V."/>
            <person name="Martin F.M."/>
            <person name="Hacquard S."/>
        </authorList>
    </citation>
    <scope>NUCLEOTIDE SEQUENCE</scope>
    <source>
        <strain evidence="2">FSSC 5 MPI-SDFR-AT-0091</strain>
    </source>
</reference>
<feature type="transmembrane region" description="Helical" evidence="1">
    <location>
        <begin position="86"/>
        <end position="107"/>
    </location>
</feature>
<accession>A0A9P9K3X1</accession>